<feature type="transmembrane region" description="Helical" evidence="7">
    <location>
        <begin position="96"/>
        <end position="124"/>
    </location>
</feature>
<comment type="subcellular location">
    <subcellularLocation>
        <location evidence="1">Cell membrane</location>
        <topology evidence="1">Multi-pass membrane protein</topology>
    </subcellularLocation>
</comment>
<dbReference type="Proteomes" id="UP000620559">
    <property type="component" value="Unassembled WGS sequence"/>
</dbReference>
<evidence type="ECO:0000256" key="6">
    <source>
        <dbReference type="ARBA" id="ARBA00023136"/>
    </source>
</evidence>
<evidence type="ECO:0000256" key="4">
    <source>
        <dbReference type="ARBA" id="ARBA00022692"/>
    </source>
</evidence>
<dbReference type="InterPro" id="IPR036259">
    <property type="entry name" value="MFS_trans_sf"/>
</dbReference>
<keyword evidence="2" id="KW-0813">Transport</keyword>
<dbReference type="Gene3D" id="1.20.1250.20">
    <property type="entry name" value="MFS general substrate transporter like domains"/>
    <property type="match status" value="1"/>
</dbReference>
<dbReference type="Pfam" id="PF07690">
    <property type="entry name" value="MFS_1"/>
    <property type="match status" value="1"/>
</dbReference>
<feature type="transmembrane region" description="Helical" evidence="7">
    <location>
        <begin position="391"/>
        <end position="412"/>
    </location>
</feature>
<keyword evidence="5 7" id="KW-1133">Transmembrane helix</keyword>
<dbReference type="GO" id="GO:0022857">
    <property type="term" value="F:transmembrane transporter activity"/>
    <property type="evidence" value="ECO:0007669"/>
    <property type="project" value="InterPro"/>
</dbReference>
<evidence type="ECO:0000256" key="5">
    <source>
        <dbReference type="ARBA" id="ARBA00022989"/>
    </source>
</evidence>
<evidence type="ECO:0000313" key="8">
    <source>
        <dbReference type="EMBL" id="MBE9214685.1"/>
    </source>
</evidence>
<feature type="transmembrane region" description="Helical" evidence="7">
    <location>
        <begin position="68"/>
        <end position="90"/>
    </location>
</feature>
<evidence type="ECO:0000256" key="3">
    <source>
        <dbReference type="ARBA" id="ARBA00022475"/>
    </source>
</evidence>
<keyword evidence="9" id="KW-1185">Reference proteome</keyword>
<keyword evidence="4 7" id="KW-0812">Transmembrane</keyword>
<feature type="transmembrane region" description="Helical" evidence="7">
    <location>
        <begin position="39"/>
        <end position="61"/>
    </location>
</feature>
<dbReference type="GO" id="GO:0005886">
    <property type="term" value="C:plasma membrane"/>
    <property type="evidence" value="ECO:0007669"/>
    <property type="project" value="UniProtKB-SubCell"/>
</dbReference>
<keyword evidence="3" id="KW-1003">Cell membrane</keyword>
<dbReference type="PANTHER" id="PTHR43266">
    <property type="entry name" value="MACROLIDE-EFFLUX PROTEIN"/>
    <property type="match status" value="1"/>
</dbReference>
<evidence type="ECO:0000256" key="2">
    <source>
        <dbReference type="ARBA" id="ARBA00022448"/>
    </source>
</evidence>
<dbReference type="AlphaFoldDB" id="A0A8J7F667"/>
<organism evidence="8 9">
    <name type="scientific">Plectonema cf. radiosum LEGE 06105</name>
    <dbReference type="NCBI Taxonomy" id="945769"/>
    <lineage>
        <taxon>Bacteria</taxon>
        <taxon>Bacillati</taxon>
        <taxon>Cyanobacteriota</taxon>
        <taxon>Cyanophyceae</taxon>
        <taxon>Oscillatoriophycideae</taxon>
        <taxon>Oscillatoriales</taxon>
        <taxon>Microcoleaceae</taxon>
        <taxon>Plectonema</taxon>
    </lineage>
</organism>
<feature type="transmembrane region" description="Helical" evidence="7">
    <location>
        <begin position="136"/>
        <end position="156"/>
    </location>
</feature>
<comment type="caution">
    <text evidence="8">The sequence shown here is derived from an EMBL/GenBank/DDBJ whole genome shotgun (WGS) entry which is preliminary data.</text>
</comment>
<dbReference type="EMBL" id="JADEWL010000068">
    <property type="protein sequence ID" value="MBE9214685.1"/>
    <property type="molecule type" value="Genomic_DNA"/>
</dbReference>
<evidence type="ECO:0000313" key="9">
    <source>
        <dbReference type="Proteomes" id="UP000620559"/>
    </source>
</evidence>
<feature type="transmembrane region" description="Helical" evidence="7">
    <location>
        <begin position="249"/>
        <end position="271"/>
    </location>
</feature>
<proteinExistence type="predicted"/>
<dbReference type="CDD" id="cd06173">
    <property type="entry name" value="MFS_MefA_like"/>
    <property type="match status" value="1"/>
</dbReference>
<evidence type="ECO:0000256" key="7">
    <source>
        <dbReference type="SAM" id="Phobius"/>
    </source>
</evidence>
<sequence>MQIFILIWLGQVASLTGSGLTNFALGVWVYQHTGSVTQFALISLFATIPRIIISPVAGAVVDRWQRRWVMIIADSGAGVSTLLLFVLLITNHLEIWHIYLVTITSASFSSFQWPAYNAATILIVPKQLLSRANGMIELGEALPQLISPVLAGVLIINIRLQGIILIDFLSFIFSFLILISIQFPNEKKAITKKIDHSSLFTEIIYGCKYVFKRKGLLGLLIFSAVTDLGLGVVQVLITPLVLSFASPTALGSIMSIGGIGMLLSSLLIIIHRGPKSKINSIFIFQFLGGLSILAAGLKTSVILSALAAFLFFFTWPIINSSTRFIFQKKVSHDVQGRVFALIGGVTGISFPIAYLVAGPLADNIFEPLMSANGLLAETMGKIIGIGTGRGIGLMFILMGLIIMLIKIFGYYYPPLRKVEKELPDVT</sequence>
<gene>
    <name evidence="8" type="ORF">IQ247_18770</name>
</gene>
<feature type="transmembrane region" description="Helical" evidence="7">
    <location>
        <begin position="301"/>
        <end position="318"/>
    </location>
</feature>
<feature type="transmembrane region" description="Helical" evidence="7">
    <location>
        <begin position="338"/>
        <end position="357"/>
    </location>
</feature>
<protein>
    <submittedName>
        <fullName evidence="8">MFS transporter</fullName>
    </submittedName>
</protein>
<keyword evidence="6 7" id="KW-0472">Membrane</keyword>
<dbReference type="PANTHER" id="PTHR43266:SF2">
    <property type="entry name" value="MAJOR FACILITATOR SUPERFAMILY (MFS) PROFILE DOMAIN-CONTAINING PROTEIN"/>
    <property type="match status" value="1"/>
</dbReference>
<feature type="transmembrane region" description="Helical" evidence="7">
    <location>
        <begin position="216"/>
        <end position="237"/>
    </location>
</feature>
<feature type="transmembrane region" description="Helical" evidence="7">
    <location>
        <begin position="278"/>
        <end position="295"/>
    </location>
</feature>
<accession>A0A8J7F667</accession>
<dbReference type="SUPFAM" id="SSF103473">
    <property type="entry name" value="MFS general substrate transporter"/>
    <property type="match status" value="1"/>
</dbReference>
<reference evidence="8" key="1">
    <citation type="submission" date="2020-10" db="EMBL/GenBank/DDBJ databases">
        <authorList>
            <person name="Castelo-Branco R."/>
            <person name="Eusebio N."/>
            <person name="Adriana R."/>
            <person name="Vieira A."/>
            <person name="Brugerolle De Fraissinette N."/>
            <person name="Rezende De Castro R."/>
            <person name="Schneider M.P."/>
            <person name="Vasconcelos V."/>
            <person name="Leao P.N."/>
        </authorList>
    </citation>
    <scope>NUCLEOTIDE SEQUENCE</scope>
    <source>
        <strain evidence="8">LEGE 06105</strain>
    </source>
</reference>
<feature type="transmembrane region" description="Helical" evidence="7">
    <location>
        <begin position="162"/>
        <end position="183"/>
    </location>
</feature>
<dbReference type="InterPro" id="IPR011701">
    <property type="entry name" value="MFS"/>
</dbReference>
<name>A0A8J7F667_9CYAN</name>
<evidence type="ECO:0000256" key="1">
    <source>
        <dbReference type="ARBA" id="ARBA00004651"/>
    </source>
</evidence>